<dbReference type="AlphaFoldDB" id="X1F0C5"/>
<reference evidence="2" key="1">
    <citation type="journal article" date="2014" name="Front. Microbiol.">
        <title>High frequency of phylogenetically diverse reductive dehalogenase-homologous genes in deep subseafloor sedimentary metagenomes.</title>
        <authorList>
            <person name="Kawai M."/>
            <person name="Futagami T."/>
            <person name="Toyoda A."/>
            <person name="Takaki Y."/>
            <person name="Nishi S."/>
            <person name="Hori S."/>
            <person name="Arai W."/>
            <person name="Tsubouchi T."/>
            <person name="Morono Y."/>
            <person name="Uchiyama I."/>
            <person name="Ito T."/>
            <person name="Fujiyama A."/>
            <person name="Inagaki F."/>
            <person name="Takami H."/>
        </authorList>
    </citation>
    <scope>NUCLEOTIDE SEQUENCE</scope>
    <source>
        <strain evidence="2">Expedition CK06-06</strain>
    </source>
</reference>
<evidence type="ECO:0000256" key="1">
    <source>
        <dbReference type="SAM" id="Phobius"/>
    </source>
</evidence>
<keyword evidence="1" id="KW-0812">Transmembrane</keyword>
<feature type="transmembrane region" description="Helical" evidence="1">
    <location>
        <begin position="108"/>
        <end position="127"/>
    </location>
</feature>
<organism evidence="2">
    <name type="scientific">marine sediment metagenome</name>
    <dbReference type="NCBI Taxonomy" id="412755"/>
    <lineage>
        <taxon>unclassified sequences</taxon>
        <taxon>metagenomes</taxon>
        <taxon>ecological metagenomes</taxon>
    </lineage>
</organism>
<keyword evidence="1" id="KW-1133">Transmembrane helix</keyword>
<proteinExistence type="predicted"/>
<gene>
    <name evidence="2" type="ORF">S03H2_20686</name>
</gene>
<dbReference type="EMBL" id="BARU01010929">
    <property type="protein sequence ID" value="GAH39071.1"/>
    <property type="molecule type" value="Genomic_DNA"/>
</dbReference>
<evidence type="ECO:0000313" key="2">
    <source>
        <dbReference type="EMBL" id="GAH39071.1"/>
    </source>
</evidence>
<keyword evidence="1" id="KW-0472">Membrane</keyword>
<accession>X1F0C5</accession>
<sequence>EEFFAPMEEVKPPEYVTVLSFGFMGKPYELTWEVAAMPDWAKAWTAGVGDLLVTAGGASRWLGEDEIGERLSSEGYSLQLTAPPDSLGEFEWSHLFNPRFYSERVMRALPFSVSLIPAAIIGAYASVAIAGAIGLGALGKLILGSIGGAMLARPLESALEAGGAYDEALDKGLSVEEAKEAANSVFVKNLALVGLDAAQFAVAFAPTPLKVPASLIAKGLVTTARVGGKVIIVGLSEGGEEIYQDIIQRMALGEDIVFDAEMKEVFSIGCIMGLGLGVGGDVFVS</sequence>
<comment type="caution">
    <text evidence="2">The sequence shown here is derived from an EMBL/GenBank/DDBJ whole genome shotgun (WGS) entry which is preliminary data.</text>
</comment>
<protein>
    <submittedName>
        <fullName evidence="2">Uncharacterized protein</fullName>
    </submittedName>
</protein>
<feature type="non-terminal residue" evidence="2">
    <location>
        <position position="1"/>
    </location>
</feature>
<name>X1F0C5_9ZZZZ</name>
<feature type="non-terminal residue" evidence="2">
    <location>
        <position position="285"/>
    </location>
</feature>